<feature type="repeat" description="ANK" evidence="3">
    <location>
        <begin position="233"/>
        <end position="265"/>
    </location>
</feature>
<sequence length="327" mass="36835">MKRKFIILLTVLSAFSTIVSSFGQKKINCLPKASVKTGLEPALETRIIDFINTGNNEKLEMYLSNSKPNLNVIFNSPHSGSPLLYTLDKLNPKFYHSQEEISKSFEIIKTLVKFGADPNGKVCYYNLTDEVEGYYTAISQSTFNNSIKEYLISNSGEIDFNRELILNSIANGDIALLQKFSSTKKKVNAEDFVYLIIDNKKLSIANKIKALDVIIAKGGNLNEKYYSQYNKGEASTPLTRACENGEILVVKHLLEKGASPDLRDQWGYSPLSMAVFKDNLEIVKLLISFKANLRQPSSYPGYFKDSYKPLIDIAKSETMKDFLYFGK</sequence>
<gene>
    <name evidence="5" type="ORF">NCI00_09715</name>
</gene>
<protein>
    <submittedName>
        <fullName evidence="5">Ankyrin repeat domain-containing protein</fullName>
    </submittedName>
</protein>
<comment type="caution">
    <text evidence="5">The sequence shown here is derived from an EMBL/GenBank/DDBJ whole genome shotgun (WGS) entry which is preliminary data.</text>
</comment>
<dbReference type="Gene3D" id="1.25.40.20">
    <property type="entry name" value="Ankyrin repeat-containing domain"/>
    <property type="match status" value="1"/>
</dbReference>
<dbReference type="SMART" id="SM00248">
    <property type="entry name" value="ANK"/>
    <property type="match status" value="3"/>
</dbReference>
<evidence type="ECO:0000256" key="2">
    <source>
        <dbReference type="ARBA" id="ARBA00023043"/>
    </source>
</evidence>
<dbReference type="PANTHER" id="PTHR24188">
    <property type="entry name" value="ANKYRIN REPEAT PROTEIN"/>
    <property type="match status" value="1"/>
</dbReference>
<feature type="repeat" description="ANK" evidence="3">
    <location>
        <begin position="266"/>
        <end position="298"/>
    </location>
</feature>
<evidence type="ECO:0000256" key="1">
    <source>
        <dbReference type="ARBA" id="ARBA00022737"/>
    </source>
</evidence>
<dbReference type="RefSeq" id="WP_253526958.1">
    <property type="nucleotide sequence ID" value="NZ_JAMZEL010000003.1"/>
</dbReference>
<dbReference type="PROSITE" id="PS50088">
    <property type="entry name" value="ANK_REPEAT"/>
    <property type="match status" value="2"/>
</dbReference>
<organism evidence="5 6">
    <name type="scientific">Runella salmonicolor</name>
    <dbReference type="NCBI Taxonomy" id="2950278"/>
    <lineage>
        <taxon>Bacteria</taxon>
        <taxon>Pseudomonadati</taxon>
        <taxon>Bacteroidota</taxon>
        <taxon>Cytophagia</taxon>
        <taxon>Cytophagales</taxon>
        <taxon>Spirosomataceae</taxon>
        <taxon>Runella</taxon>
    </lineage>
</organism>
<keyword evidence="1" id="KW-0677">Repeat</keyword>
<accession>A0ABT1FMG5</accession>
<dbReference type="InterPro" id="IPR036770">
    <property type="entry name" value="Ankyrin_rpt-contain_sf"/>
</dbReference>
<evidence type="ECO:0000256" key="4">
    <source>
        <dbReference type="SAM" id="SignalP"/>
    </source>
</evidence>
<dbReference type="Proteomes" id="UP001204772">
    <property type="component" value="Unassembled WGS sequence"/>
</dbReference>
<evidence type="ECO:0000313" key="6">
    <source>
        <dbReference type="Proteomes" id="UP001204772"/>
    </source>
</evidence>
<name>A0ABT1FMG5_9BACT</name>
<feature type="signal peptide" evidence="4">
    <location>
        <begin position="1"/>
        <end position="21"/>
    </location>
</feature>
<keyword evidence="6" id="KW-1185">Reference proteome</keyword>
<dbReference type="Pfam" id="PF12796">
    <property type="entry name" value="Ank_2"/>
    <property type="match status" value="1"/>
</dbReference>
<dbReference type="PANTHER" id="PTHR24188:SF29">
    <property type="entry name" value="GH09064P"/>
    <property type="match status" value="1"/>
</dbReference>
<proteinExistence type="predicted"/>
<evidence type="ECO:0000313" key="5">
    <source>
        <dbReference type="EMBL" id="MCP1382700.1"/>
    </source>
</evidence>
<keyword evidence="4" id="KW-0732">Signal</keyword>
<evidence type="ECO:0000256" key="3">
    <source>
        <dbReference type="PROSITE-ProRule" id="PRU00023"/>
    </source>
</evidence>
<keyword evidence="2 3" id="KW-0040">ANK repeat</keyword>
<dbReference type="EMBL" id="JAMZEL010000003">
    <property type="protein sequence ID" value="MCP1382700.1"/>
    <property type="molecule type" value="Genomic_DNA"/>
</dbReference>
<feature type="chain" id="PRO_5046746224" evidence="4">
    <location>
        <begin position="22"/>
        <end position="327"/>
    </location>
</feature>
<reference evidence="5 6" key="1">
    <citation type="submission" date="2022-06" db="EMBL/GenBank/DDBJ databases">
        <title>Runella sp. S5 genome sequencing.</title>
        <authorList>
            <person name="Park S."/>
        </authorList>
    </citation>
    <scope>NUCLEOTIDE SEQUENCE [LARGE SCALE GENOMIC DNA]</scope>
    <source>
        <strain evidence="5 6">S5</strain>
    </source>
</reference>
<dbReference type="PROSITE" id="PS50297">
    <property type="entry name" value="ANK_REP_REGION"/>
    <property type="match status" value="2"/>
</dbReference>
<dbReference type="SUPFAM" id="SSF48403">
    <property type="entry name" value="Ankyrin repeat"/>
    <property type="match status" value="1"/>
</dbReference>
<dbReference type="InterPro" id="IPR002110">
    <property type="entry name" value="Ankyrin_rpt"/>
</dbReference>